<comment type="caution">
    <text evidence="1">The sequence shown here is derived from an EMBL/GenBank/DDBJ whole genome shotgun (WGS) entry which is preliminary data.</text>
</comment>
<dbReference type="AlphaFoldDB" id="A0A433DLG2"/>
<name>A0A433DLG2_9FUNG</name>
<dbReference type="OrthoDB" id="14535at2759"/>
<dbReference type="Proteomes" id="UP000268093">
    <property type="component" value="Unassembled WGS sequence"/>
</dbReference>
<organism evidence="1 2">
    <name type="scientific">Jimgerdemannia flammicorona</name>
    <dbReference type="NCBI Taxonomy" id="994334"/>
    <lineage>
        <taxon>Eukaryota</taxon>
        <taxon>Fungi</taxon>
        <taxon>Fungi incertae sedis</taxon>
        <taxon>Mucoromycota</taxon>
        <taxon>Mucoromycotina</taxon>
        <taxon>Endogonomycetes</taxon>
        <taxon>Endogonales</taxon>
        <taxon>Endogonaceae</taxon>
        <taxon>Jimgerdemannia</taxon>
    </lineage>
</organism>
<protein>
    <submittedName>
        <fullName evidence="1">Uncharacterized protein</fullName>
    </submittedName>
</protein>
<reference evidence="1 2" key="1">
    <citation type="journal article" date="2018" name="New Phytol.">
        <title>Phylogenomics of Endogonaceae and evolution of mycorrhizas within Mucoromycota.</title>
        <authorList>
            <person name="Chang Y."/>
            <person name="Desiro A."/>
            <person name="Na H."/>
            <person name="Sandor L."/>
            <person name="Lipzen A."/>
            <person name="Clum A."/>
            <person name="Barry K."/>
            <person name="Grigoriev I.V."/>
            <person name="Martin F.M."/>
            <person name="Stajich J.E."/>
            <person name="Smith M.E."/>
            <person name="Bonito G."/>
            <person name="Spatafora J.W."/>
        </authorList>
    </citation>
    <scope>NUCLEOTIDE SEQUENCE [LARGE SCALE GENOMIC DNA]</scope>
    <source>
        <strain evidence="1 2">GMNB39</strain>
    </source>
</reference>
<dbReference type="EMBL" id="RBNI01000520">
    <property type="protein sequence ID" value="RUP51718.1"/>
    <property type="molecule type" value="Genomic_DNA"/>
</dbReference>
<evidence type="ECO:0000313" key="2">
    <source>
        <dbReference type="Proteomes" id="UP000268093"/>
    </source>
</evidence>
<accession>A0A433DLG2</accession>
<sequence length="119" mass="13044">MFIGNSIAQPIRPRHLLLSPALFIPTSAFQPLIPPLIKPIQERDGFRRSLVLGEIAHDVSGLLPQVHCFLVFDLALEDQDVRHRNVLDIAVTLKLLADLGADGADGEVKLVESDNFGSL</sequence>
<gene>
    <name evidence="1" type="ORF">BC936DRAFT_146350</name>
</gene>
<keyword evidence="2" id="KW-1185">Reference proteome</keyword>
<proteinExistence type="predicted"/>
<evidence type="ECO:0000313" key="1">
    <source>
        <dbReference type="EMBL" id="RUP51718.1"/>
    </source>
</evidence>